<feature type="transmembrane region" description="Helical" evidence="27">
    <location>
        <begin position="33"/>
        <end position="53"/>
    </location>
</feature>
<dbReference type="InterPro" id="IPR024079">
    <property type="entry name" value="MetalloPept_cat_dom_sf"/>
</dbReference>
<evidence type="ECO:0000256" key="27">
    <source>
        <dbReference type="SAM" id="Phobius"/>
    </source>
</evidence>
<evidence type="ECO:0000256" key="26">
    <source>
        <dbReference type="SAM" id="MobiDB-lite"/>
    </source>
</evidence>
<keyword evidence="12 27" id="KW-0812">Transmembrane</keyword>
<dbReference type="InterPro" id="IPR005804">
    <property type="entry name" value="FA_desaturase_dom"/>
</dbReference>
<evidence type="ECO:0000256" key="19">
    <source>
        <dbReference type="ARBA" id="ARBA00023002"/>
    </source>
</evidence>
<dbReference type="FunFam" id="3.10.120.10:FF:000004">
    <property type="entry name" value="Acyl-CoA desaturase"/>
    <property type="match status" value="1"/>
</dbReference>
<evidence type="ECO:0000256" key="6">
    <source>
        <dbReference type="ARBA" id="ARBA00012620"/>
    </source>
</evidence>
<dbReference type="GO" id="GO:0006508">
    <property type="term" value="P:proteolysis"/>
    <property type="evidence" value="ECO:0007669"/>
    <property type="project" value="UniProtKB-KW"/>
</dbReference>
<dbReference type="GeneID" id="55995148"/>
<dbReference type="Pfam" id="PF01432">
    <property type="entry name" value="Peptidase_M3"/>
    <property type="match status" value="1"/>
</dbReference>
<keyword evidence="16 25" id="KW-0862">Zinc</keyword>
<comment type="cofactor">
    <cofactor evidence="25">
        <name>Zn(2+)</name>
        <dbReference type="ChEBI" id="CHEBI:29105"/>
    </cofactor>
    <text evidence="25">Binds 1 zinc ion.</text>
</comment>
<dbReference type="InterPro" id="IPR015876">
    <property type="entry name" value="Acyl-CoA_DS"/>
</dbReference>
<protein>
    <recommendedName>
        <fullName evidence="6">stearoyl-CoA 9-desaturase</fullName>
        <ecNumber evidence="6">1.14.19.1</ecNumber>
    </recommendedName>
</protein>
<dbReference type="InterPro" id="IPR001522">
    <property type="entry name" value="FADS-1_CS"/>
</dbReference>
<dbReference type="InterPro" id="IPR045090">
    <property type="entry name" value="Pept_M3A_M3B"/>
</dbReference>
<dbReference type="Proteomes" id="UP000509510">
    <property type="component" value="Chromosome IV"/>
</dbReference>
<evidence type="ECO:0000256" key="14">
    <source>
        <dbReference type="ARBA" id="ARBA00022801"/>
    </source>
</evidence>
<dbReference type="InterPro" id="IPR024080">
    <property type="entry name" value="Neurolysin/TOP_N"/>
</dbReference>
<dbReference type="InterPro" id="IPR036400">
    <property type="entry name" value="Cyt_B5-like_heme/steroid_sf"/>
</dbReference>
<keyword evidence="8" id="KW-0963">Cytoplasm</keyword>
<evidence type="ECO:0000256" key="4">
    <source>
        <dbReference type="ARBA" id="ARBA00006040"/>
    </source>
</evidence>
<proteinExistence type="inferred from homology"/>
<dbReference type="Pfam" id="PF25809">
    <property type="entry name" value="STEEP1"/>
    <property type="match status" value="1"/>
</dbReference>
<keyword evidence="11 25" id="KW-0645">Protease</keyword>
<keyword evidence="18 27" id="KW-1133">Transmembrane helix</keyword>
<keyword evidence="7" id="KW-0813">Transport</keyword>
<dbReference type="FunFam" id="1.20.1050.40:FF:000001">
    <property type="entry name" value="Thimet oligopeptidase 1"/>
    <property type="match status" value="1"/>
</dbReference>
<comment type="similarity">
    <text evidence="5">Belongs to the fatty acid desaturase type 1 family.</text>
</comment>
<dbReference type="Pfam" id="PF00487">
    <property type="entry name" value="FA_desaturase"/>
    <property type="match status" value="1"/>
</dbReference>
<evidence type="ECO:0000313" key="30">
    <source>
        <dbReference type="Proteomes" id="UP000509510"/>
    </source>
</evidence>
<evidence type="ECO:0000256" key="12">
    <source>
        <dbReference type="ARBA" id="ARBA00022692"/>
    </source>
</evidence>
<keyword evidence="23 27" id="KW-0472">Membrane</keyword>
<dbReference type="OrthoDB" id="534666at2759"/>
<evidence type="ECO:0000313" key="29">
    <source>
        <dbReference type="EMBL" id="QKX60513.1"/>
    </source>
</evidence>
<dbReference type="InterPro" id="IPR001567">
    <property type="entry name" value="Pept_M3A_M3B_dom"/>
</dbReference>
<feature type="compositionally biased region" description="Polar residues" evidence="26">
    <location>
        <begin position="461"/>
        <end position="475"/>
    </location>
</feature>
<keyword evidence="15" id="KW-0276">Fatty acid metabolism</keyword>
<evidence type="ECO:0000256" key="16">
    <source>
        <dbReference type="ARBA" id="ARBA00022833"/>
    </source>
</evidence>
<dbReference type="PANTHER" id="PTHR11804">
    <property type="entry name" value="PROTEASE M3 THIMET OLIGOPEPTIDASE-RELATED"/>
    <property type="match status" value="1"/>
</dbReference>
<dbReference type="EMBL" id="CP055901">
    <property type="protein sequence ID" value="QKX60513.1"/>
    <property type="molecule type" value="Genomic_DNA"/>
</dbReference>
<evidence type="ECO:0000256" key="17">
    <source>
        <dbReference type="ARBA" id="ARBA00022982"/>
    </source>
</evidence>
<keyword evidence="13 25" id="KW-0479">Metal-binding</keyword>
<dbReference type="SUPFAM" id="SSF55486">
    <property type="entry name" value="Metalloproteases ('zincins'), catalytic domain"/>
    <property type="match status" value="1"/>
</dbReference>
<dbReference type="PANTHER" id="PTHR11804:SF84">
    <property type="entry name" value="SACCHAROLYSIN"/>
    <property type="match status" value="1"/>
</dbReference>
<feature type="transmembrane region" description="Helical" evidence="27">
    <location>
        <begin position="174"/>
        <end position="195"/>
    </location>
</feature>
<evidence type="ECO:0000256" key="25">
    <source>
        <dbReference type="RuleBase" id="RU003435"/>
    </source>
</evidence>
<dbReference type="SUPFAM" id="SSF55856">
    <property type="entry name" value="Cytochrome b5-like heme/steroid binding domain"/>
    <property type="match status" value="1"/>
</dbReference>
<evidence type="ECO:0000256" key="18">
    <source>
        <dbReference type="ARBA" id="ARBA00022989"/>
    </source>
</evidence>
<feature type="compositionally biased region" description="Basic and acidic residues" evidence="26">
    <location>
        <begin position="1276"/>
        <end position="1286"/>
    </location>
</feature>
<dbReference type="GO" id="GO:0020037">
    <property type="term" value="F:heme binding"/>
    <property type="evidence" value="ECO:0007669"/>
    <property type="project" value="InterPro"/>
</dbReference>
<evidence type="ECO:0000256" key="13">
    <source>
        <dbReference type="ARBA" id="ARBA00022723"/>
    </source>
</evidence>
<evidence type="ECO:0000256" key="15">
    <source>
        <dbReference type="ARBA" id="ARBA00022832"/>
    </source>
</evidence>
<keyword evidence="30" id="KW-1185">Reference proteome</keyword>
<dbReference type="Pfam" id="PF00173">
    <property type="entry name" value="Cyt-b5"/>
    <property type="match status" value="1"/>
</dbReference>
<comment type="similarity">
    <text evidence="4 25">Belongs to the peptidase M3 family.</text>
</comment>
<evidence type="ECO:0000256" key="11">
    <source>
        <dbReference type="ARBA" id="ARBA00022670"/>
    </source>
</evidence>
<keyword evidence="22" id="KW-0443">Lipid metabolism</keyword>
<reference evidence="30" key="1">
    <citation type="submission" date="2020-06" db="EMBL/GenBank/DDBJ databases">
        <title>A chromosome-scale genome assembly of Talaromyces rugulosus W13939.</title>
        <authorList>
            <person name="Wang B."/>
            <person name="Guo L."/>
            <person name="Ye K."/>
            <person name="Wang L."/>
        </authorList>
    </citation>
    <scope>NUCLEOTIDE SEQUENCE [LARGE SCALE GENOMIC DNA]</scope>
    <source>
        <strain evidence="30">W13939</strain>
    </source>
</reference>
<keyword evidence="24" id="KW-0275">Fatty acid biosynthesis</keyword>
<dbReference type="GO" id="GO:0004768">
    <property type="term" value="F:stearoyl-CoA 9-desaturase activity"/>
    <property type="evidence" value="ECO:0007669"/>
    <property type="project" value="UniProtKB-EC"/>
</dbReference>
<dbReference type="InterPro" id="IPR024077">
    <property type="entry name" value="Neurolysin/TOP_dom2"/>
</dbReference>
<keyword evidence="10" id="KW-0349">Heme</keyword>
<dbReference type="RefSeq" id="XP_035346689.1">
    <property type="nucleotide sequence ID" value="XM_035490796.1"/>
</dbReference>
<evidence type="ECO:0000256" key="23">
    <source>
        <dbReference type="ARBA" id="ARBA00023136"/>
    </source>
</evidence>
<feature type="domain" description="Cytochrome b5 heme-binding" evidence="28">
    <location>
        <begin position="327"/>
        <end position="405"/>
    </location>
</feature>
<dbReference type="Gene3D" id="1.20.1050.40">
    <property type="entry name" value="Endopeptidase. Chain P, domain 1"/>
    <property type="match status" value="1"/>
</dbReference>
<evidence type="ECO:0000256" key="7">
    <source>
        <dbReference type="ARBA" id="ARBA00022448"/>
    </source>
</evidence>
<dbReference type="InterPro" id="IPR057965">
    <property type="entry name" value="STEEP1_dom"/>
</dbReference>
<feature type="region of interest" description="Disordered" evidence="26">
    <location>
        <begin position="1265"/>
        <end position="1312"/>
    </location>
</feature>
<feature type="region of interest" description="Disordered" evidence="26">
    <location>
        <begin position="1362"/>
        <end position="1388"/>
    </location>
</feature>
<dbReference type="CDD" id="cd06455">
    <property type="entry name" value="M3A_TOP"/>
    <property type="match status" value="1"/>
</dbReference>
<dbReference type="InterPro" id="IPR018506">
    <property type="entry name" value="Cyt_B5_heme-BS"/>
</dbReference>
<dbReference type="PROSITE" id="PS50255">
    <property type="entry name" value="CYTOCHROME_B5_2"/>
    <property type="match status" value="1"/>
</dbReference>
<dbReference type="GO" id="GO:0006633">
    <property type="term" value="P:fatty acid biosynthetic process"/>
    <property type="evidence" value="ECO:0007669"/>
    <property type="project" value="UniProtKB-KW"/>
</dbReference>
<dbReference type="FunFam" id="3.40.390.10:FF:000006">
    <property type="entry name" value="Thimet oligopeptidase 1"/>
    <property type="match status" value="1"/>
</dbReference>
<evidence type="ECO:0000256" key="20">
    <source>
        <dbReference type="ARBA" id="ARBA00023004"/>
    </source>
</evidence>
<keyword evidence="14 25" id="KW-0378">Hydrolase</keyword>
<dbReference type="GO" id="GO:0004222">
    <property type="term" value="F:metalloendopeptidase activity"/>
    <property type="evidence" value="ECO:0007669"/>
    <property type="project" value="InterPro"/>
</dbReference>
<dbReference type="PROSITE" id="PS00191">
    <property type="entry name" value="CYTOCHROME_B5_1"/>
    <property type="match status" value="1"/>
</dbReference>
<dbReference type="SMART" id="SM01117">
    <property type="entry name" value="Cyt-b5"/>
    <property type="match status" value="1"/>
</dbReference>
<accession>A0A7H8R6Q2</accession>
<dbReference type="Gene3D" id="3.40.390.10">
    <property type="entry name" value="Collagenase (Catalytic Domain)"/>
    <property type="match status" value="1"/>
</dbReference>
<evidence type="ECO:0000256" key="5">
    <source>
        <dbReference type="ARBA" id="ARBA00009295"/>
    </source>
</evidence>
<evidence type="ECO:0000256" key="2">
    <source>
        <dbReference type="ARBA" id="ARBA00004141"/>
    </source>
</evidence>
<dbReference type="Gene3D" id="1.10.1370.10">
    <property type="entry name" value="Neurolysin, domain 3"/>
    <property type="match status" value="1"/>
</dbReference>
<evidence type="ECO:0000256" key="22">
    <source>
        <dbReference type="ARBA" id="ARBA00023098"/>
    </source>
</evidence>
<dbReference type="PROSITE" id="PS00476">
    <property type="entry name" value="FATTY_ACID_DESATUR_1"/>
    <property type="match status" value="1"/>
</dbReference>
<evidence type="ECO:0000256" key="21">
    <source>
        <dbReference type="ARBA" id="ARBA00023049"/>
    </source>
</evidence>
<evidence type="ECO:0000256" key="3">
    <source>
        <dbReference type="ARBA" id="ARBA00004496"/>
    </source>
</evidence>
<evidence type="ECO:0000256" key="24">
    <source>
        <dbReference type="ARBA" id="ARBA00023160"/>
    </source>
</evidence>
<dbReference type="Gene3D" id="3.10.120.10">
    <property type="entry name" value="Cytochrome b5-like heme/steroid binding domain"/>
    <property type="match status" value="1"/>
</dbReference>
<gene>
    <name evidence="29" type="ORF">TRUGW13939_07658</name>
</gene>
<keyword evidence="19" id="KW-0560">Oxidoreductase</keyword>
<keyword evidence="17" id="KW-0249">Electron transport</keyword>
<dbReference type="GO" id="GO:0046872">
    <property type="term" value="F:metal ion binding"/>
    <property type="evidence" value="ECO:0007669"/>
    <property type="project" value="UniProtKB-UniRule"/>
</dbReference>
<dbReference type="GO" id="GO:0016020">
    <property type="term" value="C:membrane"/>
    <property type="evidence" value="ECO:0007669"/>
    <property type="project" value="UniProtKB-SubCell"/>
</dbReference>
<evidence type="ECO:0000259" key="28">
    <source>
        <dbReference type="PROSITE" id="PS50255"/>
    </source>
</evidence>
<dbReference type="PRINTS" id="PR00075">
    <property type="entry name" value="FACDDSATRASE"/>
</dbReference>
<dbReference type="GO" id="GO:0005758">
    <property type="term" value="C:mitochondrial intermembrane space"/>
    <property type="evidence" value="ECO:0007669"/>
    <property type="project" value="TreeGrafter"/>
</dbReference>
<dbReference type="EC" id="1.14.19.1" evidence="6"/>
<keyword evidence="21 25" id="KW-0482">Metalloprotease</keyword>
<feature type="region of interest" description="Disordered" evidence="26">
    <location>
        <begin position="452"/>
        <end position="475"/>
    </location>
</feature>
<name>A0A7H8R6Q2_TALRU</name>
<dbReference type="InterPro" id="IPR001199">
    <property type="entry name" value="Cyt_B5-like_heme/steroid-bd"/>
</dbReference>
<sequence length="1513" mass="170232">MSSPDARPRADTKKVHITETKMTLKNWYKHVNWLNVTFILGVPMCGLIQSLWVPLQLKTAIWAVVYYFYTGLGITAGYHRLWAHSSYSATLPLKIFLGAAGGGAVQGSIRWWSRGHRAHHRYTDTEKDPYSVRKGLLYSHLGWMVMKQNPKRIGRTDITDLNNDPVVVWQHRNYIKVVITMALLFPTLVAGFGWGDWLGGFVYAGILRVFFVQQATFCVNSLAHWLGDQPFDDRNSPRDHVITALVTLGEGYHNFHHEFPSDYRNAIEWHQYDPTKWFIWICKQLGVAYDLKQFRSNEIEKGRIQQLQKKLDQNRGKLDWGTPLDQLPVMEWDDYVEQAKNGRGLVAIAGVVHDVTDFIKDHPGGKAMISSGLGKDATAMFNGGVYYHSNAAHNLLSTMRVGVIRGGCEVEIWKRSQKENSNVDYVRDANGNRIVRAGEQVTKIPEPIATAAAAGDSSSANHPPSTRQSSWMQQSRSATTATLPRLLFSSLALLVLSISIILALPRFSVSARLSALVQHVTLPSVSTLSTQFSRKVTTSSMAPAIFKQPPQAPPLFVATPTSIVDDTKRMIAQSRKIQDQVAGSVTAQSANFASALLPLAHDENAMTLEAHILGFYQAVSTDQKLRDASSEAEKLMDDFGIETAMREDLYQLVDAALKKNEPLDPESQRLLEKEHKDYIRNGLGLPAGPQRDRFKEIKKRLSQLGIEFQKNLNEENGGIWFLPAELDGVPEDVLSGLEKGSGENEGKLRLSFKYPDLFPTLKYAKNAETRKRVSIGNENKCNQNIPLFKEAMVLRDEAARLLGYPNHAAFRIEDKMAKTTETVDTFLGDLRSRLAAGGLKEIEKLKQLKKTDIESRGETFDGHYFLWDHRFYDRLMLEKEYQLDHQKIAEFFPLQTTIRGMLEIFEELFGLVFVEVTGDDRSKISTTGKGEDIVWHEDVQLFSVWNDASEGEGFVGYLYLDLHPREGKYGHAANFNLQPGFIDANGNRRYPATALVCNFSKPTAKKPSLLKHEEVVTLFHELGHGIHDLVAKTTYSRFHGTNTVRDFVEAPSQMLENWCWTPSQLKSLSRHYSTLSEEYRKAWQESSGSETPTVSERIPDEFIDSLIRTKHVNDALFNLRQLHFGIFDMTMHEPASHAAIEALDPTTTYNSLRREISQIEGPEALGQGYDWGHGQATFGHLMGGYDAGYYGYLSSQVYSTDMFYTVFKANPMDPAQGRRYRHTVLEKGGSQEEMRTLAEFLGREPKTEAFYKELGLAYTISTEPNAIKPNKTKPYKMSDHEHHTESSPETLLPANHDQHDQQPAQNAQKKRKDIKTFHCRYCSHLLLASTRPILSATTPLARRGGAARDRALILDIPARIRPATTTTPTGTTTTSVQRENGGIVGSSEDTQMADGEAAAGNNTAQPSQTSIEKEAHYTIPLATLLPDNKPVIIRRDDGFEKRILFKCGRCRVVVGYEIVPNKPKEEQDEEERVMYLLPGSLVGTEDLQEQGSAIETNTVLKQMEAEWAQWVAV</sequence>
<keyword evidence="9" id="KW-0444">Lipid biosynthesis</keyword>
<feature type="compositionally biased region" description="Low complexity" evidence="26">
    <location>
        <begin position="1364"/>
        <end position="1374"/>
    </location>
</feature>
<evidence type="ECO:0000256" key="10">
    <source>
        <dbReference type="ARBA" id="ARBA00022617"/>
    </source>
</evidence>
<evidence type="ECO:0000256" key="1">
    <source>
        <dbReference type="ARBA" id="ARBA00001954"/>
    </source>
</evidence>
<comment type="subcellular location">
    <subcellularLocation>
        <location evidence="3">Cytoplasm</location>
    </subcellularLocation>
    <subcellularLocation>
        <location evidence="2">Membrane</location>
        <topology evidence="2">Multi-pass membrane protein</topology>
    </subcellularLocation>
</comment>
<dbReference type="CDD" id="cd03505">
    <property type="entry name" value="Delta9-FADS-like"/>
    <property type="match status" value="1"/>
</dbReference>
<evidence type="ECO:0000256" key="9">
    <source>
        <dbReference type="ARBA" id="ARBA00022516"/>
    </source>
</evidence>
<dbReference type="KEGG" id="trg:TRUGW13939_07658"/>
<organism evidence="29 30">
    <name type="scientific">Talaromyces rugulosus</name>
    <name type="common">Penicillium rugulosum</name>
    <dbReference type="NCBI Taxonomy" id="121627"/>
    <lineage>
        <taxon>Eukaryota</taxon>
        <taxon>Fungi</taxon>
        <taxon>Dikarya</taxon>
        <taxon>Ascomycota</taxon>
        <taxon>Pezizomycotina</taxon>
        <taxon>Eurotiomycetes</taxon>
        <taxon>Eurotiomycetidae</taxon>
        <taxon>Eurotiales</taxon>
        <taxon>Trichocomaceae</taxon>
        <taxon>Talaromyces</taxon>
        <taxon>Talaromyces sect. Islandici</taxon>
    </lineage>
</organism>
<keyword evidence="20" id="KW-0408">Iron</keyword>
<feature type="transmembrane region" description="Helical" evidence="27">
    <location>
        <begin position="60"/>
        <end position="79"/>
    </location>
</feature>
<dbReference type="GO" id="GO:0006518">
    <property type="term" value="P:peptide metabolic process"/>
    <property type="evidence" value="ECO:0007669"/>
    <property type="project" value="TreeGrafter"/>
</dbReference>
<evidence type="ECO:0000256" key="8">
    <source>
        <dbReference type="ARBA" id="ARBA00022490"/>
    </source>
</evidence>
<comment type="cofactor">
    <cofactor evidence="1">
        <name>Fe(2+)</name>
        <dbReference type="ChEBI" id="CHEBI:29033"/>
    </cofactor>
</comment>